<gene>
    <name evidence="2" type="ORF">QO001_001772</name>
</gene>
<evidence type="ECO:0000313" key="3">
    <source>
        <dbReference type="Proteomes" id="UP001223420"/>
    </source>
</evidence>
<organism evidence="2 3">
    <name type="scientific">Methylobacterium brachiatum</name>
    <dbReference type="NCBI Taxonomy" id="269660"/>
    <lineage>
        <taxon>Bacteria</taxon>
        <taxon>Pseudomonadati</taxon>
        <taxon>Pseudomonadota</taxon>
        <taxon>Alphaproteobacteria</taxon>
        <taxon>Hyphomicrobiales</taxon>
        <taxon>Methylobacteriaceae</taxon>
        <taxon>Methylobacterium</taxon>
    </lineage>
</organism>
<sequence>MVELQPIRAPGRHPATDATPFVEDAHIQASFGDARRRGCAGHTGSQDRDASALIHEIASCR</sequence>
<evidence type="ECO:0000313" key="2">
    <source>
        <dbReference type="EMBL" id="MDQ0542854.1"/>
    </source>
</evidence>
<reference evidence="2" key="1">
    <citation type="submission" date="2023-07" db="EMBL/GenBank/DDBJ databases">
        <title>Genomic Encyclopedia of Type Strains, Phase IV (KMG-IV): sequencing the most valuable type-strain genomes for metagenomic binning, comparative biology and taxonomic classification.</title>
        <authorList>
            <person name="Goeker M."/>
        </authorList>
    </citation>
    <scope>NUCLEOTIDE SEQUENCE</scope>
    <source>
        <strain evidence="2">DSM 19569</strain>
    </source>
</reference>
<feature type="region of interest" description="Disordered" evidence="1">
    <location>
        <begin position="1"/>
        <end position="22"/>
    </location>
</feature>
<name>A0AAJ1TPX0_9HYPH</name>
<dbReference type="AlphaFoldDB" id="A0AAJ1TPX0"/>
<evidence type="ECO:0000256" key="1">
    <source>
        <dbReference type="SAM" id="MobiDB-lite"/>
    </source>
</evidence>
<comment type="caution">
    <text evidence="2">The sequence shown here is derived from an EMBL/GenBank/DDBJ whole genome shotgun (WGS) entry which is preliminary data.</text>
</comment>
<dbReference type="EMBL" id="JAUSWL010000002">
    <property type="protein sequence ID" value="MDQ0542854.1"/>
    <property type="molecule type" value="Genomic_DNA"/>
</dbReference>
<accession>A0AAJ1TPX0</accession>
<proteinExistence type="predicted"/>
<dbReference type="Proteomes" id="UP001223420">
    <property type="component" value="Unassembled WGS sequence"/>
</dbReference>
<protein>
    <submittedName>
        <fullName evidence="2">Uncharacterized protein</fullName>
    </submittedName>
</protein>